<evidence type="ECO:0000256" key="2">
    <source>
        <dbReference type="ARBA" id="ARBA00022448"/>
    </source>
</evidence>
<keyword evidence="2 7" id="KW-0813">Transport</keyword>
<reference evidence="9" key="3">
    <citation type="journal article" date="2011" name="PLoS ONE">
        <title>Genome sequence of a mesophilic hydrogenotrophic methanogen Methanocella paludicola, the first cultivated representative of the order Methanocellales.</title>
        <authorList>
            <person name="Sakai S."/>
            <person name="Takaki Y."/>
            <person name="Shimamura S."/>
            <person name="Sekine M."/>
            <person name="Tajima T."/>
            <person name="Kosugi H."/>
            <person name="Ichikawa N."/>
            <person name="Tasumi E."/>
            <person name="Hiraki A.T."/>
            <person name="Shimizu A."/>
            <person name="Kato Y."/>
            <person name="Nishiko R."/>
            <person name="Mori K."/>
            <person name="Fujita N."/>
            <person name="Imachi H."/>
            <person name="Takai K."/>
        </authorList>
    </citation>
    <scope>NUCLEOTIDE SEQUENCE [LARGE SCALE GENOMIC DNA]</scope>
    <source>
        <strain evidence="9">DSM 17711 / JCM 13418 / NBRC 101707 / SANAE</strain>
    </source>
</reference>
<dbReference type="SUPFAM" id="SSF159468">
    <property type="entry name" value="AtpF-like"/>
    <property type="match status" value="1"/>
</dbReference>
<dbReference type="Proteomes" id="UP000001882">
    <property type="component" value="Chromosome"/>
</dbReference>
<keyword evidence="4 7" id="KW-0406">Ion transport</keyword>
<dbReference type="PATRIC" id="fig|304371.9.peg.349"/>
<evidence type="ECO:0000313" key="9">
    <source>
        <dbReference type="Proteomes" id="UP000001882"/>
    </source>
</evidence>
<dbReference type="InParanoid" id="D1YVE0"/>
<dbReference type="NCBIfam" id="NF002577">
    <property type="entry name" value="PRK02228.1"/>
    <property type="match status" value="1"/>
</dbReference>
<organism evidence="8 9">
    <name type="scientific">Methanocella paludicola (strain DSM 17711 / JCM 13418 / NBRC 101707 / SANAE)</name>
    <dbReference type="NCBI Taxonomy" id="304371"/>
    <lineage>
        <taxon>Archaea</taxon>
        <taxon>Methanobacteriati</taxon>
        <taxon>Methanobacteriota</taxon>
        <taxon>Stenosarchaea group</taxon>
        <taxon>Methanomicrobia</taxon>
        <taxon>Methanocellales</taxon>
        <taxon>Methanocellaceae</taxon>
        <taxon>Methanocella</taxon>
    </lineage>
</organism>
<evidence type="ECO:0000256" key="6">
    <source>
        <dbReference type="ARBA" id="ARBA00023310"/>
    </source>
</evidence>
<dbReference type="EMBL" id="AP011532">
    <property type="protein sequence ID" value="BAI60412.1"/>
    <property type="molecule type" value="Genomic_DNA"/>
</dbReference>
<evidence type="ECO:0000256" key="4">
    <source>
        <dbReference type="ARBA" id="ARBA00023065"/>
    </source>
</evidence>
<reference evidence="8 9" key="2">
    <citation type="journal article" date="2008" name="Int. J. Syst. Evol. Microbiol.">
        <title>Methanocella paludicola gen. nov., sp. nov., a methane-producing archaeon, the first isolate of the lineage 'Rice Cluster I', and proposal of the new archaeal order Methanocellales ord. nov.</title>
        <authorList>
            <person name="Sakai S."/>
            <person name="Imachi H."/>
            <person name="Hanada S."/>
            <person name="Ohashi A."/>
            <person name="Harada H."/>
            <person name="Kamagata Y."/>
        </authorList>
    </citation>
    <scope>NUCLEOTIDE SEQUENCE [LARGE SCALE GENOMIC DNA]</scope>
    <source>
        <strain evidence="9">DSM 17711 / JCM 13418 / NBRC 101707 / SANAE</strain>
    </source>
</reference>
<dbReference type="STRING" id="304371.MCP_0340"/>
<dbReference type="AlphaFoldDB" id="D1YVE0"/>
<keyword evidence="9" id="KW-1185">Reference proteome</keyword>
<dbReference type="GO" id="GO:0046933">
    <property type="term" value="F:proton-transporting ATP synthase activity, rotational mechanism"/>
    <property type="evidence" value="ECO:0007669"/>
    <property type="project" value="UniProtKB-UniRule"/>
</dbReference>
<keyword evidence="5 7" id="KW-0472">Membrane</keyword>
<keyword evidence="7" id="KW-1003">Cell membrane</keyword>
<sequence length="99" mass="10954">MDIAVIGKSDFTTGFRLAGIRKVYDVASEKDLEEKVRQCINDGDVGIVVLYADDVKKLPTVLQKTVDESVEPTFIAIGGREESGLRDKIKRAIGVDLWK</sequence>
<accession>D1YVE0</accession>
<reference evidence="8 9" key="1">
    <citation type="journal article" date="2007" name="Appl. Environ. Microbiol.">
        <title>Isolation of key methanogens for global methane emission from rice paddy fields: a novel isolate affiliated with the clone cluster rice cluster I.</title>
        <authorList>
            <person name="Sakai S."/>
            <person name="Imachi H."/>
            <person name="Sekiguchi Y."/>
            <person name="Ohashi A."/>
            <person name="Harada H."/>
            <person name="Kamagata Y."/>
        </authorList>
    </citation>
    <scope>NUCLEOTIDE SEQUENCE [LARGE SCALE GENOMIC DNA]</scope>
    <source>
        <strain evidence="9">DSM 17711 / JCM 13418 / NBRC 101707 / SANAE</strain>
    </source>
</reference>
<dbReference type="InterPro" id="IPR022944">
    <property type="entry name" value="ATPase_V1-cplx_fsu_bac/arc"/>
</dbReference>
<dbReference type="GO" id="GO:0046961">
    <property type="term" value="F:proton-transporting ATPase activity, rotational mechanism"/>
    <property type="evidence" value="ECO:0007669"/>
    <property type="project" value="InterPro"/>
</dbReference>
<dbReference type="Gene3D" id="3.40.50.10580">
    <property type="entry name" value="ATPase, V1 complex, subunit F"/>
    <property type="match status" value="1"/>
</dbReference>
<comment type="subunit">
    <text evidence="7">Has multiple subunits with at least A(3), B(3), C, D, E, F, H, I and proteolipid K(x).</text>
</comment>
<name>D1YVE0_METPS</name>
<dbReference type="GO" id="GO:0005524">
    <property type="term" value="F:ATP binding"/>
    <property type="evidence" value="ECO:0007669"/>
    <property type="project" value="UniProtKB-UniRule"/>
</dbReference>
<dbReference type="KEGG" id="mpd:MCP_0340"/>
<dbReference type="RefSeq" id="WP_012899092.1">
    <property type="nucleotide sequence ID" value="NC_013665.1"/>
</dbReference>
<dbReference type="eggNOG" id="arCOG04102">
    <property type="taxonomic scope" value="Archaea"/>
</dbReference>
<evidence type="ECO:0000256" key="3">
    <source>
        <dbReference type="ARBA" id="ARBA00022781"/>
    </source>
</evidence>
<comment type="function">
    <text evidence="7">Component of the A-type ATP synthase that produces ATP from ADP in the presence of a proton gradient across the membrane.</text>
</comment>
<dbReference type="InterPro" id="IPR036906">
    <property type="entry name" value="ATPase_V1_fsu_sf"/>
</dbReference>
<evidence type="ECO:0000256" key="7">
    <source>
        <dbReference type="HAMAP-Rule" id="MF_00312"/>
    </source>
</evidence>
<protein>
    <recommendedName>
        <fullName evidence="7">A-type ATP synthase subunit F</fullName>
    </recommendedName>
</protein>
<dbReference type="GeneID" id="8682736"/>
<dbReference type="GO" id="GO:0042777">
    <property type="term" value="P:proton motive force-driven plasma membrane ATP synthesis"/>
    <property type="evidence" value="ECO:0007669"/>
    <property type="project" value="UniProtKB-UniRule"/>
</dbReference>
<evidence type="ECO:0000256" key="5">
    <source>
        <dbReference type="ARBA" id="ARBA00023136"/>
    </source>
</evidence>
<dbReference type="HAMAP" id="MF_00312">
    <property type="entry name" value="ATP_synth_F_arch"/>
    <property type="match status" value="1"/>
</dbReference>
<keyword evidence="3 7" id="KW-0375">Hydrogen ion transport</keyword>
<proteinExistence type="inferred from homology"/>
<evidence type="ECO:0000256" key="1">
    <source>
        <dbReference type="ARBA" id="ARBA00010148"/>
    </source>
</evidence>
<comment type="subcellular location">
    <subcellularLocation>
        <location evidence="7">Cell membrane</location>
        <topology evidence="7">Peripheral membrane protein</topology>
    </subcellularLocation>
</comment>
<dbReference type="GO" id="GO:0005886">
    <property type="term" value="C:plasma membrane"/>
    <property type="evidence" value="ECO:0007669"/>
    <property type="project" value="UniProtKB-SubCell"/>
</dbReference>
<keyword evidence="6 7" id="KW-0066">ATP synthesis</keyword>
<comment type="similarity">
    <text evidence="1 7">Belongs to the V-ATPase F subunit family.</text>
</comment>
<evidence type="ECO:0000313" key="8">
    <source>
        <dbReference type="EMBL" id="BAI60412.1"/>
    </source>
</evidence>
<dbReference type="Pfam" id="PF01990">
    <property type="entry name" value="ATP-synt_F"/>
    <property type="match status" value="1"/>
</dbReference>
<gene>
    <name evidence="8" type="primary">atpF-1</name>
    <name evidence="7" type="synonym">atpF</name>
    <name evidence="8" type="ordered locus">MCP_0340</name>
</gene>
<dbReference type="InterPro" id="IPR008218">
    <property type="entry name" value="ATPase_V1-cplx_f_g_su"/>
</dbReference>